<dbReference type="Proteomes" id="UP000271783">
    <property type="component" value="Unassembled WGS sequence"/>
</dbReference>
<keyword evidence="5" id="KW-1185">Reference proteome</keyword>
<keyword evidence="1" id="KW-0677">Repeat</keyword>
<feature type="repeat" description="TPR" evidence="3">
    <location>
        <begin position="202"/>
        <end position="235"/>
    </location>
</feature>
<evidence type="ECO:0000256" key="1">
    <source>
        <dbReference type="ARBA" id="ARBA00022737"/>
    </source>
</evidence>
<accession>A0A3N5B2Y8</accession>
<feature type="repeat" description="TPR" evidence="3">
    <location>
        <begin position="168"/>
        <end position="201"/>
    </location>
</feature>
<dbReference type="Gene3D" id="1.25.40.10">
    <property type="entry name" value="Tetratricopeptide repeat domain"/>
    <property type="match status" value="1"/>
</dbReference>
<gene>
    <name evidence="4" type="ORF">EDC42_0775</name>
</gene>
<dbReference type="InterPro" id="IPR011990">
    <property type="entry name" value="TPR-like_helical_dom_sf"/>
</dbReference>
<dbReference type="Pfam" id="PF13431">
    <property type="entry name" value="TPR_17"/>
    <property type="match status" value="1"/>
</dbReference>
<dbReference type="PROSITE" id="PS50293">
    <property type="entry name" value="TPR_REGION"/>
    <property type="match status" value="1"/>
</dbReference>
<dbReference type="PANTHER" id="PTHR44943:SF8">
    <property type="entry name" value="TPR REPEAT-CONTAINING PROTEIN MJ0263"/>
    <property type="match status" value="1"/>
</dbReference>
<evidence type="ECO:0000256" key="3">
    <source>
        <dbReference type="PROSITE-ProRule" id="PRU00339"/>
    </source>
</evidence>
<feature type="repeat" description="TPR" evidence="3">
    <location>
        <begin position="271"/>
        <end position="304"/>
    </location>
</feature>
<dbReference type="PANTHER" id="PTHR44943">
    <property type="entry name" value="CELLULOSE SYNTHASE OPERON PROTEIN C"/>
    <property type="match status" value="1"/>
</dbReference>
<evidence type="ECO:0000313" key="5">
    <source>
        <dbReference type="Proteomes" id="UP000271783"/>
    </source>
</evidence>
<reference evidence="4 5" key="1">
    <citation type="submission" date="2018-11" db="EMBL/GenBank/DDBJ databases">
        <title>Genomic Encyclopedia of Type Strains, Phase IV (KMG-IV): sequencing the most valuable type-strain genomes for metagenomic binning, comparative biology and taxonomic classification.</title>
        <authorList>
            <person name="Goeker M."/>
        </authorList>
    </citation>
    <scope>NUCLEOTIDE SEQUENCE [LARGE SCALE GENOMIC DNA]</scope>
    <source>
        <strain evidence="4 5">DSM 11977</strain>
    </source>
</reference>
<evidence type="ECO:0000256" key="2">
    <source>
        <dbReference type="ARBA" id="ARBA00022803"/>
    </source>
</evidence>
<dbReference type="InterPro" id="IPR051685">
    <property type="entry name" value="Ycf3/AcsC/BcsC/TPR_MFPF"/>
</dbReference>
<organism evidence="4 5">
    <name type="scientific">Methanobrevibacter gottschalkii DSM 11977</name>
    <dbReference type="NCBI Taxonomy" id="1122229"/>
    <lineage>
        <taxon>Archaea</taxon>
        <taxon>Methanobacteriati</taxon>
        <taxon>Methanobacteriota</taxon>
        <taxon>Methanomada group</taxon>
        <taxon>Methanobacteria</taxon>
        <taxon>Methanobacteriales</taxon>
        <taxon>Methanobacteriaceae</taxon>
        <taxon>Methanobrevibacter</taxon>
    </lineage>
</organism>
<sequence>MQCYNCNGIYNDYLSYCPYCGIEKVEFNVCSNCEEKLTKDILVCPKCGGKPIEETNEMKSDRLNREGLMHGMTSSPSDYFNEAIKFNKYNIDAWVNKSEFLNDRTMHKAKKCCDAGLKINKDNMKLLLSKSKALKKDERRSDENNAEIILNNLLKRCNQELQENELNEEIWILKGEVLNELDKKEDAIECYSKALEINPKNEELWIRKAFLCYLNNDYYCEIESYKKAIELNPTNEKYYEKIGDVYHLYIHDNEKAIEYYNKSLELNPDNKQLWDTKGRLEKEIGKYEEALKSFTVDAELNPIMMEHYYLKQKYFVN</sequence>
<proteinExistence type="predicted"/>
<name>A0A3N5B2Y8_9EURY</name>
<dbReference type="Pfam" id="PF13181">
    <property type="entry name" value="TPR_8"/>
    <property type="match status" value="1"/>
</dbReference>
<evidence type="ECO:0000313" key="4">
    <source>
        <dbReference type="EMBL" id="RPF51449.1"/>
    </source>
</evidence>
<dbReference type="SUPFAM" id="SSF48439">
    <property type="entry name" value="Protein prenylyltransferase"/>
    <property type="match status" value="1"/>
</dbReference>
<protein>
    <submittedName>
        <fullName evidence="4">Tetratricopeptide repeat protein</fullName>
    </submittedName>
</protein>
<dbReference type="SMART" id="SM00028">
    <property type="entry name" value="TPR"/>
    <property type="match status" value="3"/>
</dbReference>
<dbReference type="EMBL" id="RKRG01000002">
    <property type="protein sequence ID" value="RPF51449.1"/>
    <property type="molecule type" value="Genomic_DNA"/>
</dbReference>
<dbReference type="InterPro" id="IPR019734">
    <property type="entry name" value="TPR_rpt"/>
</dbReference>
<dbReference type="AlphaFoldDB" id="A0A3N5B2Y8"/>
<dbReference type="Pfam" id="PF00515">
    <property type="entry name" value="TPR_1"/>
    <property type="match status" value="1"/>
</dbReference>
<dbReference type="PROSITE" id="PS50005">
    <property type="entry name" value="TPR"/>
    <property type="match status" value="3"/>
</dbReference>
<comment type="caution">
    <text evidence="4">The sequence shown here is derived from an EMBL/GenBank/DDBJ whole genome shotgun (WGS) entry which is preliminary data.</text>
</comment>
<dbReference type="RefSeq" id="WP_069574884.1">
    <property type="nucleotide sequence ID" value="NZ_RKRG01000002.1"/>
</dbReference>
<keyword evidence="2 3" id="KW-0802">TPR repeat</keyword>